<evidence type="ECO:0000256" key="4">
    <source>
        <dbReference type="ARBA" id="ARBA00012732"/>
    </source>
</evidence>
<dbReference type="GO" id="GO:0016998">
    <property type="term" value="P:cell wall macromolecule catabolic process"/>
    <property type="evidence" value="ECO:0007669"/>
    <property type="project" value="InterPro"/>
</dbReference>
<dbReference type="InterPro" id="IPR017853">
    <property type="entry name" value="GH"/>
</dbReference>
<evidence type="ECO:0000256" key="3">
    <source>
        <dbReference type="ARBA" id="ARBA00010646"/>
    </source>
</evidence>
<evidence type="ECO:0000313" key="16">
    <source>
        <dbReference type="Proteomes" id="UP000800041"/>
    </source>
</evidence>
<evidence type="ECO:0000313" key="15">
    <source>
        <dbReference type="EMBL" id="KAF1981292.1"/>
    </source>
</evidence>
<keyword evidence="14" id="KW-0732">Signal</keyword>
<proteinExistence type="inferred from homology"/>
<reference evidence="15" key="1">
    <citation type="journal article" date="2020" name="Stud. Mycol.">
        <title>101 Dothideomycetes genomes: a test case for predicting lifestyles and emergence of pathogens.</title>
        <authorList>
            <person name="Haridas S."/>
            <person name="Albert R."/>
            <person name="Binder M."/>
            <person name="Bloem J."/>
            <person name="Labutti K."/>
            <person name="Salamov A."/>
            <person name="Andreopoulos B."/>
            <person name="Baker S."/>
            <person name="Barry K."/>
            <person name="Bills G."/>
            <person name="Bluhm B."/>
            <person name="Cannon C."/>
            <person name="Castanera R."/>
            <person name="Culley D."/>
            <person name="Daum C."/>
            <person name="Ezra D."/>
            <person name="Gonzalez J."/>
            <person name="Henrissat B."/>
            <person name="Kuo A."/>
            <person name="Liang C."/>
            <person name="Lipzen A."/>
            <person name="Lutzoni F."/>
            <person name="Magnuson J."/>
            <person name="Mondo S."/>
            <person name="Nolan M."/>
            <person name="Ohm R."/>
            <person name="Pangilinan J."/>
            <person name="Park H.-J."/>
            <person name="Ramirez L."/>
            <person name="Alfaro M."/>
            <person name="Sun H."/>
            <person name="Tritt A."/>
            <person name="Yoshinaga Y."/>
            <person name="Zwiers L.-H."/>
            <person name="Turgeon B."/>
            <person name="Goodwin S."/>
            <person name="Spatafora J."/>
            <person name="Crous P."/>
            <person name="Grigoriev I."/>
        </authorList>
    </citation>
    <scope>NUCLEOTIDE SEQUENCE</scope>
    <source>
        <strain evidence="15">CBS 113979</strain>
    </source>
</reference>
<dbReference type="PANTHER" id="PTHR34135:SF2">
    <property type="entry name" value="LYSOZYME"/>
    <property type="match status" value="1"/>
</dbReference>
<evidence type="ECO:0000256" key="11">
    <source>
        <dbReference type="ARBA" id="ARBA00055588"/>
    </source>
</evidence>
<keyword evidence="16" id="KW-1185">Reference proteome</keyword>
<organism evidence="15 16">
    <name type="scientific">Aulographum hederae CBS 113979</name>
    <dbReference type="NCBI Taxonomy" id="1176131"/>
    <lineage>
        <taxon>Eukaryota</taxon>
        <taxon>Fungi</taxon>
        <taxon>Dikarya</taxon>
        <taxon>Ascomycota</taxon>
        <taxon>Pezizomycotina</taxon>
        <taxon>Dothideomycetes</taxon>
        <taxon>Pleosporomycetidae</taxon>
        <taxon>Aulographales</taxon>
        <taxon>Aulographaceae</taxon>
    </lineage>
</organism>
<feature type="signal peptide" evidence="14">
    <location>
        <begin position="1"/>
        <end position="17"/>
    </location>
</feature>
<gene>
    <name evidence="15" type="ORF">K402DRAFT_386684</name>
</gene>
<dbReference type="OrthoDB" id="6590422at2759"/>
<keyword evidence="10" id="KW-0326">Glycosidase</keyword>
<dbReference type="GO" id="GO:0003796">
    <property type="term" value="F:lysozyme activity"/>
    <property type="evidence" value="ECO:0007669"/>
    <property type="project" value="UniProtKB-EC"/>
</dbReference>
<dbReference type="GO" id="GO:0031640">
    <property type="term" value="P:killing of cells of another organism"/>
    <property type="evidence" value="ECO:0007669"/>
    <property type="project" value="UniProtKB-KW"/>
</dbReference>
<dbReference type="FunFam" id="3.20.20.80:FF:000060">
    <property type="entry name" value="Lysozyme M1"/>
    <property type="match status" value="1"/>
</dbReference>
<evidence type="ECO:0000256" key="12">
    <source>
        <dbReference type="ARBA" id="ARBA00073159"/>
    </source>
</evidence>
<dbReference type="SMART" id="SM00641">
    <property type="entry name" value="Glyco_25"/>
    <property type="match status" value="1"/>
</dbReference>
<evidence type="ECO:0000256" key="8">
    <source>
        <dbReference type="ARBA" id="ARBA00022801"/>
    </source>
</evidence>
<evidence type="ECO:0000256" key="2">
    <source>
        <dbReference type="ARBA" id="ARBA00004613"/>
    </source>
</evidence>
<dbReference type="GO" id="GO:0016052">
    <property type="term" value="P:carbohydrate catabolic process"/>
    <property type="evidence" value="ECO:0007669"/>
    <property type="project" value="TreeGrafter"/>
</dbReference>
<dbReference type="Pfam" id="PF01183">
    <property type="entry name" value="Glyco_hydro_25"/>
    <property type="match status" value="1"/>
</dbReference>
<keyword evidence="9" id="KW-1015">Disulfide bond</keyword>
<comment type="catalytic activity">
    <reaction evidence="1">
        <text>Hydrolysis of (1-&gt;4)-beta-linkages between N-acetylmuramic acid and N-acetyl-D-glucosamine residues in a peptidoglycan and between N-acetyl-D-glucosamine residues in chitodextrins.</text>
        <dbReference type="EC" id="3.2.1.17"/>
    </reaction>
</comment>
<dbReference type="AlphaFoldDB" id="A0A6G1GKA8"/>
<sequence length="237" mass="25625">MKFELSSVLALAATAIAAPAMDKSLAPRAVVKGFDISHYQATVNYAAAYNTGGLRFAMVKATEGTTYKDPKFTTHYNGLTNAGFIRGGYHFANPSSSPGSGAAQASFFYKNGGGWTNDGITLPGMLDMEAGSSKCWGLSASQMVTWINDFVTKYHSLSTRYPIIYTSPDWWKSCTGNSNAFINKSPLDMAQWSSSPGTPPGGWPYWTFWQNADTNPYGGDSDQFNGDMTQLKKMATG</sequence>
<keyword evidence="7" id="KW-0081">Bacteriolytic enzyme</keyword>
<dbReference type="InterPro" id="IPR002053">
    <property type="entry name" value="Glyco_hydro_25"/>
</dbReference>
<comment type="function">
    <text evidence="11">This enzyme has both lysozyme (acetylmuramidase) and diacetylmuramidase activities.</text>
</comment>
<dbReference type="InterPro" id="IPR018077">
    <property type="entry name" value="Glyco_hydro_fam25_subgr"/>
</dbReference>
<dbReference type="Gene3D" id="3.20.20.80">
    <property type="entry name" value="Glycosidases"/>
    <property type="match status" value="1"/>
</dbReference>
<feature type="chain" id="PRO_5026173219" description="N,O-diacetylmuramidase" evidence="14">
    <location>
        <begin position="18"/>
        <end position="237"/>
    </location>
</feature>
<dbReference type="Proteomes" id="UP000800041">
    <property type="component" value="Unassembled WGS sequence"/>
</dbReference>
<dbReference type="PANTHER" id="PTHR34135">
    <property type="entry name" value="LYSOZYME"/>
    <property type="match status" value="1"/>
</dbReference>
<evidence type="ECO:0000256" key="1">
    <source>
        <dbReference type="ARBA" id="ARBA00000632"/>
    </source>
</evidence>
<keyword evidence="5" id="KW-0964">Secreted</keyword>
<evidence type="ECO:0000256" key="5">
    <source>
        <dbReference type="ARBA" id="ARBA00022525"/>
    </source>
</evidence>
<dbReference type="GO" id="GO:0042742">
    <property type="term" value="P:defense response to bacterium"/>
    <property type="evidence" value="ECO:0007669"/>
    <property type="project" value="UniProtKB-KW"/>
</dbReference>
<evidence type="ECO:0000256" key="6">
    <source>
        <dbReference type="ARBA" id="ARBA00022529"/>
    </source>
</evidence>
<comment type="subcellular location">
    <subcellularLocation>
        <location evidence="2">Secreted</location>
    </subcellularLocation>
</comment>
<keyword evidence="6" id="KW-0929">Antimicrobial</keyword>
<keyword evidence="8 15" id="KW-0378">Hydrolase</keyword>
<accession>A0A6G1GKA8</accession>
<dbReference type="EMBL" id="ML977202">
    <property type="protein sequence ID" value="KAF1981292.1"/>
    <property type="molecule type" value="Genomic_DNA"/>
</dbReference>
<dbReference type="PROSITE" id="PS51904">
    <property type="entry name" value="GLYCOSYL_HYDROL_F25_2"/>
    <property type="match status" value="1"/>
</dbReference>
<evidence type="ECO:0000256" key="13">
    <source>
        <dbReference type="ARBA" id="ARBA00075474"/>
    </source>
</evidence>
<evidence type="ECO:0000256" key="10">
    <source>
        <dbReference type="ARBA" id="ARBA00023295"/>
    </source>
</evidence>
<name>A0A6G1GKA8_9PEZI</name>
<dbReference type="GO" id="GO:0005576">
    <property type="term" value="C:extracellular region"/>
    <property type="evidence" value="ECO:0007669"/>
    <property type="project" value="UniProtKB-SubCell"/>
</dbReference>
<protein>
    <recommendedName>
        <fullName evidence="12">N,O-diacetylmuramidase</fullName>
        <ecNumber evidence="4">3.2.1.17</ecNumber>
    </recommendedName>
    <alternativeName>
        <fullName evidence="13">Lysozyme CH</fullName>
    </alternativeName>
</protein>
<evidence type="ECO:0000256" key="14">
    <source>
        <dbReference type="SAM" id="SignalP"/>
    </source>
</evidence>
<dbReference type="GO" id="GO:0009253">
    <property type="term" value="P:peptidoglycan catabolic process"/>
    <property type="evidence" value="ECO:0007669"/>
    <property type="project" value="InterPro"/>
</dbReference>
<dbReference type="SUPFAM" id="SSF51445">
    <property type="entry name" value="(Trans)glycosidases"/>
    <property type="match status" value="1"/>
</dbReference>
<dbReference type="EC" id="3.2.1.17" evidence="4"/>
<evidence type="ECO:0000256" key="9">
    <source>
        <dbReference type="ARBA" id="ARBA00023157"/>
    </source>
</evidence>
<evidence type="ECO:0000256" key="7">
    <source>
        <dbReference type="ARBA" id="ARBA00022638"/>
    </source>
</evidence>
<comment type="similarity">
    <text evidence="3">Belongs to the glycosyl hydrolase 25 family.</text>
</comment>